<evidence type="ECO:0008006" key="11">
    <source>
        <dbReference type="Google" id="ProtNLM"/>
    </source>
</evidence>
<dbReference type="InterPro" id="IPR023753">
    <property type="entry name" value="FAD/NAD-binding_dom"/>
</dbReference>
<dbReference type="NCBIfam" id="TIGR03169">
    <property type="entry name" value="Nterm_to_SelD"/>
    <property type="match status" value="1"/>
</dbReference>
<dbReference type="AlphaFoldDB" id="A0A0R2X373"/>
<dbReference type="Pfam" id="PF02769">
    <property type="entry name" value="AIRS_C"/>
    <property type="match status" value="1"/>
</dbReference>
<evidence type="ECO:0000259" key="7">
    <source>
        <dbReference type="Pfam" id="PF02769"/>
    </source>
</evidence>
<comment type="caution">
    <text evidence="9">The sequence shown here is derived from an EMBL/GenBank/DDBJ whole genome shotgun (WGS) entry which is preliminary data.</text>
</comment>
<keyword evidence="4" id="KW-0067">ATP-binding</keyword>
<dbReference type="GO" id="GO:0005737">
    <property type="term" value="C:cytoplasm"/>
    <property type="evidence" value="ECO:0007669"/>
    <property type="project" value="TreeGrafter"/>
</dbReference>
<protein>
    <recommendedName>
        <fullName evidence="11">Selenide, water dikinase</fullName>
    </recommendedName>
</protein>
<evidence type="ECO:0000256" key="3">
    <source>
        <dbReference type="ARBA" id="ARBA00022777"/>
    </source>
</evidence>
<feature type="domain" description="PurM-like C-terminal" evidence="7">
    <location>
        <begin position="570"/>
        <end position="743"/>
    </location>
</feature>
<organism evidence="9 10">
    <name type="scientific">OM182 bacterium BACL3 MAG-120924-bin41</name>
    <dbReference type="NCBI Taxonomy" id="1655632"/>
    <lineage>
        <taxon>Bacteria</taxon>
        <taxon>Pseudomonadati</taxon>
        <taxon>Pseudomonadota</taxon>
        <taxon>Gammaproteobacteria</taxon>
        <taxon>OMG group</taxon>
        <taxon>OM182 clade</taxon>
    </lineage>
</organism>
<evidence type="ECO:0000256" key="5">
    <source>
        <dbReference type="ARBA" id="ARBA00023266"/>
    </source>
</evidence>
<dbReference type="SUPFAM" id="SSF56042">
    <property type="entry name" value="PurM C-terminal domain-like"/>
    <property type="match status" value="1"/>
</dbReference>
<dbReference type="InterPro" id="IPR036188">
    <property type="entry name" value="FAD/NAD-bd_sf"/>
</dbReference>
<dbReference type="Proteomes" id="UP000052138">
    <property type="component" value="Unassembled WGS sequence"/>
</dbReference>
<dbReference type="Gene3D" id="3.30.1330.10">
    <property type="entry name" value="PurM-like, N-terminal domain"/>
    <property type="match status" value="1"/>
</dbReference>
<dbReference type="GO" id="GO:0016260">
    <property type="term" value="P:selenocysteine biosynthetic process"/>
    <property type="evidence" value="ECO:0007669"/>
    <property type="project" value="TreeGrafter"/>
</dbReference>
<dbReference type="CDD" id="cd02195">
    <property type="entry name" value="SelD"/>
    <property type="match status" value="1"/>
</dbReference>
<feature type="domain" description="FAD/NAD(P)-binding" evidence="8">
    <location>
        <begin position="12"/>
        <end position="321"/>
    </location>
</feature>
<evidence type="ECO:0000259" key="6">
    <source>
        <dbReference type="Pfam" id="PF00586"/>
    </source>
</evidence>
<dbReference type="SUPFAM" id="SSF55326">
    <property type="entry name" value="PurM N-terminal domain-like"/>
    <property type="match status" value="1"/>
</dbReference>
<accession>A0A0R2X373</accession>
<reference evidence="9 10" key="1">
    <citation type="submission" date="2015-10" db="EMBL/GenBank/DDBJ databases">
        <title>Metagenome-Assembled Genomes uncover a global brackish microbiome.</title>
        <authorList>
            <person name="Hugerth L.W."/>
            <person name="Larsson J."/>
            <person name="Alneberg J."/>
            <person name="Lindh M.V."/>
            <person name="Legrand C."/>
            <person name="Pinhassi J."/>
            <person name="Andersson A.F."/>
        </authorList>
    </citation>
    <scope>NUCLEOTIDE SEQUENCE [LARGE SCALE GENOMIC DNA]</scope>
    <source>
        <strain evidence="9">BACL3 MAG-120924-bin41</strain>
    </source>
</reference>
<dbReference type="Pfam" id="PF07992">
    <property type="entry name" value="Pyr_redox_2"/>
    <property type="match status" value="1"/>
</dbReference>
<dbReference type="GO" id="GO:0004756">
    <property type="term" value="F:selenide, water dikinase activity"/>
    <property type="evidence" value="ECO:0007669"/>
    <property type="project" value="TreeGrafter"/>
</dbReference>
<dbReference type="InterPro" id="IPR010918">
    <property type="entry name" value="PurM-like_C_dom"/>
</dbReference>
<dbReference type="NCBIfam" id="TIGR00476">
    <property type="entry name" value="selD"/>
    <property type="match status" value="1"/>
</dbReference>
<dbReference type="PANTHER" id="PTHR10256">
    <property type="entry name" value="SELENIDE, WATER DIKINASE"/>
    <property type="match status" value="1"/>
</dbReference>
<gene>
    <name evidence="9" type="ORF">ABS30_01135</name>
</gene>
<dbReference type="PANTHER" id="PTHR10256:SF0">
    <property type="entry name" value="INACTIVE SELENIDE, WATER DIKINASE-LIKE PROTEIN-RELATED"/>
    <property type="match status" value="1"/>
</dbReference>
<dbReference type="GO" id="GO:0016491">
    <property type="term" value="F:oxidoreductase activity"/>
    <property type="evidence" value="ECO:0007669"/>
    <property type="project" value="InterPro"/>
</dbReference>
<dbReference type="SUPFAM" id="SSF51905">
    <property type="entry name" value="FAD/NAD(P)-binding domain"/>
    <property type="match status" value="2"/>
</dbReference>
<evidence type="ECO:0000259" key="8">
    <source>
        <dbReference type="Pfam" id="PF07992"/>
    </source>
</evidence>
<keyword evidence="2" id="KW-0547">Nucleotide-binding</keyword>
<dbReference type="InterPro" id="IPR036921">
    <property type="entry name" value="PurM-like_N_sf"/>
</dbReference>
<evidence type="ECO:0000313" key="10">
    <source>
        <dbReference type="Proteomes" id="UP000052138"/>
    </source>
</evidence>
<keyword evidence="1" id="KW-0808">Transferase</keyword>
<name>A0A0R2X373_9GAMM</name>
<dbReference type="Pfam" id="PF00586">
    <property type="entry name" value="AIRS"/>
    <property type="match status" value="1"/>
</dbReference>
<dbReference type="Gene3D" id="3.90.650.10">
    <property type="entry name" value="PurM-like C-terminal domain"/>
    <property type="match status" value="1"/>
</dbReference>
<sequence length="752" mass="80285">MQTNSLTPQVKHLVLIGGGHSHLFVLKQLGMNPVPGLAVTLISRDIETPYSGSLPATISGFHSHDEMNIDLRPLALFAKARVIRAAADDIDLEAKIIHLAGRPPIHFDILSLNVGSRPDASKIAGADEFACPVKPIDQFLARWESVLPQAVQHVSNQENYSIIIVGGGPASVELALAMQYRIHTECKLALESKSSLNISIISSSKEILAHHGAQARQAALDTLQRRSIRVELGHRVKRFLSGSVLTESDGDYVSDATFYATGASLPDWPARCGIGISDDGFIDTLPTLQTASHDFVFAAGDAATIRGASRPKSGVYAVRAGKPLADNLIRFATGKALKPFKPQKHALALISLGDKTAIASHNSFSFKGRLAWAMKQRIDKNFVARFSKLPSMEAELDLEKGLIDAEAEAALRRHAMRCAGCGAKVGGGMLGEVLDDLHEGAESARKPIEDASIIPLENGRSLLQSIDQISAFIDDPWLFARIATNHCLSDIYAMGETPHSALAVVGLPLAGERIMKHNLADLMRGCKLELDANDCELLGGHTAENPQLQLGLTINAFADSSSSLAKHNLRAGDVLIITKSLGTGTLFAADMRSMSRHRWIESAIDQMLLSNRVASQIIRQHGAGACTDVTGFGLAGHLFEMLDPLGVEAELSLAALPTLDGSLELLSAGIQSSLHLSNRRVAKGIFNRDAFLSDPRFELLFDPQTSGGLLAAVPEANAQACLADLVRTGHSGAAIIGRVTNSGAADSSVVLK</sequence>
<keyword evidence="3" id="KW-0418">Kinase</keyword>
<evidence type="ECO:0000256" key="4">
    <source>
        <dbReference type="ARBA" id="ARBA00022840"/>
    </source>
</evidence>
<evidence type="ECO:0000256" key="1">
    <source>
        <dbReference type="ARBA" id="ARBA00022679"/>
    </source>
</evidence>
<proteinExistence type="predicted"/>
<dbReference type="InterPro" id="IPR016188">
    <property type="entry name" value="PurM-like_N"/>
</dbReference>
<dbReference type="InterPro" id="IPR004536">
    <property type="entry name" value="SPS/SelD"/>
</dbReference>
<feature type="domain" description="PurM-like N-terminal" evidence="6">
    <location>
        <begin position="449"/>
        <end position="555"/>
    </location>
</feature>
<dbReference type="GO" id="GO:0005524">
    <property type="term" value="F:ATP binding"/>
    <property type="evidence" value="ECO:0007669"/>
    <property type="project" value="UniProtKB-KW"/>
</dbReference>
<dbReference type="EMBL" id="LIDJ01000015">
    <property type="protein sequence ID" value="KRP30536.1"/>
    <property type="molecule type" value="Genomic_DNA"/>
</dbReference>
<dbReference type="InterPro" id="IPR017584">
    <property type="entry name" value="Pyridine_nucleo_diS_OxRdtase_N"/>
</dbReference>
<dbReference type="Gene3D" id="3.50.50.100">
    <property type="match status" value="1"/>
</dbReference>
<evidence type="ECO:0000313" key="9">
    <source>
        <dbReference type="EMBL" id="KRP30536.1"/>
    </source>
</evidence>
<evidence type="ECO:0000256" key="2">
    <source>
        <dbReference type="ARBA" id="ARBA00022741"/>
    </source>
</evidence>
<keyword evidence="5" id="KW-0711">Selenium</keyword>
<dbReference type="InterPro" id="IPR036676">
    <property type="entry name" value="PurM-like_C_sf"/>
</dbReference>